<sequence length="146" mass="15121">MGVAFANAAISLAIRRSSGVCRRLRTTAVLPAIMTGSFLVNVVIVTAVTVVTLTIIGVVFFGVKLDGGKIESLVGALGLGTICFMARGVAFLLVVRSGEADVPIVNVACFLLAFVSGVFFDAPLTALEQVAHGDAPSRSHRVMCPS</sequence>
<feature type="transmembrane region" description="Helical" evidence="1">
    <location>
        <begin position="73"/>
        <end position="96"/>
    </location>
</feature>
<organism evidence="2 3">
    <name type="scientific">Candidatus Lumbricidiphila eiseniae</name>
    <dbReference type="NCBI Taxonomy" id="1969409"/>
    <lineage>
        <taxon>Bacteria</taxon>
        <taxon>Bacillati</taxon>
        <taxon>Actinomycetota</taxon>
        <taxon>Actinomycetes</taxon>
        <taxon>Micrococcales</taxon>
        <taxon>Microbacteriaceae</taxon>
        <taxon>Candidatus Lumbricidiphila</taxon>
    </lineage>
</organism>
<name>A0A2A6FTE4_9MICO</name>
<evidence type="ECO:0000313" key="3">
    <source>
        <dbReference type="Proteomes" id="UP000219994"/>
    </source>
</evidence>
<reference evidence="3" key="1">
    <citation type="submission" date="2017-03" db="EMBL/GenBank/DDBJ databases">
        <authorList>
            <person name="Lund M.B."/>
        </authorList>
    </citation>
    <scope>NUCLEOTIDE SEQUENCE [LARGE SCALE GENOMIC DNA]</scope>
</reference>
<comment type="caution">
    <text evidence="2">The sequence shown here is derived from an EMBL/GenBank/DDBJ whole genome shotgun (WGS) entry which is preliminary data.</text>
</comment>
<dbReference type="AlphaFoldDB" id="A0A2A6FTE4"/>
<feature type="transmembrane region" description="Helical" evidence="1">
    <location>
        <begin position="38"/>
        <end position="61"/>
    </location>
</feature>
<keyword evidence="1" id="KW-1133">Transmembrane helix</keyword>
<evidence type="ECO:0000313" key="2">
    <source>
        <dbReference type="EMBL" id="PDQ35693.1"/>
    </source>
</evidence>
<protein>
    <submittedName>
        <fullName evidence="2">Uncharacterized protein</fullName>
    </submittedName>
</protein>
<dbReference type="Proteomes" id="UP000219994">
    <property type="component" value="Unassembled WGS sequence"/>
</dbReference>
<gene>
    <name evidence="2" type="ORF">B5766_04345</name>
</gene>
<evidence type="ECO:0000256" key="1">
    <source>
        <dbReference type="SAM" id="Phobius"/>
    </source>
</evidence>
<accession>A0A2A6FTE4</accession>
<keyword evidence="1" id="KW-0472">Membrane</keyword>
<proteinExistence type="predicted"/>
<keyword evidence="1" id="KW-0812">Transmembrane</keyword>
<dbReference type="EMBL" id="NAEP01000028">
    <property type="protein sequence ID" value="PDQ35693.1"/>
    <property type="molecule type" value="Genomic_DNA"/>
</dbReference>
<feature type="transmembrane region" description="Helical" evidence="1">
    <location>
        <begin position="102"/>
        <end position="120"/>
    </location>
</feature>